<dbReference type="EMBL" id="HAEH01018678">
    <property type="protein sequence ID" value="SBS08064.1"/>
    <property type="molecule type" value="Transcribed_RNA"/>
</dbReference>
<feature type="non-terminal residue" evidence="1">
    <location>
        <position position="1"/>
    </location>
</feature>
<protein>
    <submittedName>
        <fullName evidence="1">Tenomodulin</fullName>
    </submittedName>
</protein>
<reference evidence="1" key="2">
    <citation type="submission" date="2016-06" db="EMBL/GenBank/DDBJ databases">
        <title>The genome of a short-lived fish provides insights into sex chromosome evolution and the genetic control of aging.</title>
        <authorList>
            <person name="Reichwald K."/>
            <person name="Felder M."/>
            <person name="Petzold A."/>
            <person name="Koch P."/>
            <person name="Groth M."/>
            <person name="Platzer M."/>
        </authorList>
    </citation>
    <scope>NUCLEOTIDE SEQUENCE</scope>
    <source>
        <tissue evidence="1">Brain</tissue>
    </source>
</reference>
<sequence length="40" mass="4513">LPRAPGWIQPMAILLPRRPGHLSDRDAMQLVDRSYAGEDL</sequence>
<organism evidence="1">
    <name type="scientific">Nothobranchius rachovii</name>
    <name type="common">bluefin notho</name>
    <dbReference type="NCBI Taxonomy" id="451742"/>
    <lineage>
        <taxon>Eukaryota</taxon>
        <taxon>Metazoa</taxon>
        <taxon>Chordata</taxon>
        <taxon>Craniata</taxon>
        <taxon>Vertebrata</taxon>
        <taxon>Euteleostomi</taxon>
        <taxon>Actinopterygii</taxon>
        <taxon>Neopterygii</taxon>
        <taxon>Teleostei</taxon>
        <taxon>Neoteleostei</taxon>
        <taxon>Acanthomorphata</taxon>
        <taxon>Ovalentaria</taxon>
        <taxon>Atherinomorphae</taxon>
        <taxon>Cyprinodontiformes</taxon>
        <taxon>Nothobranchiidae</taxon>
        <taxon>Nothobranchius</taxon>
    </lineage>
</organism>
<gene>
    <name evidence="1" type="primary">TNMD</name>
</gene>
<accession>A0A1A8RS61</accession>
<feature type="non-terminal residue" evidence="1">
    <location>
        <position position="40"/>
    </location>
</feature>
<reference evidence="1" key="1">
    <citation type="submission" date="2016-05" db="EMBL/GenBank/DDBJ databases">
        <authorList>
            <person name="Lavstsen T."/>
            <person name="Jespersen J.S."/>
        </authorList>
    </citation>
    <scope>NUCLEOTIDE SEQUENCE</scope>
    <source>
        <tissue evidence="1">Brain</tissue>
    </source>
</reference>
<dbReference type="AlphaFoldDB" id="A0A1A8RS61"/>
<evidence type="ECO:0000313" key="1">
    <source>
        <dbReference type="EMBL" id="SBS08064.1"/>
    </source>
</evidence>
<name>A0A1A8RS61_9TELE</name>
<proteinExistence type="predicted"/>